<reference evidence="1 2" key="1">
    <citation type="submission" date="2019-04" db="EMBL/GenBank/DDBJ databases">
        <title>Chromosome genome assembly for Takifugu flavidus.</title>
        <authorList>
            <person name="Xiao S."/>
        </authorList>
    </citation>
    <scope>NUCLEOTIDE SEQUENCE [LARGE SCALE GENOMIC DNA]</scope>
    <source>
        <strain evidence="1">HTHZ2018</strain>
        <tissue evidence="1">Muscle</tissue>
    </source>
</reference>
<accession>A0A5C6NWD3</accession>
<keyword evidence="2" id="KW-1185">Reference proteome</keyword>
<organism evidence="1 2">
    <name type="scientific">Takifugu flavidus</name>
    <name type="common">sansaifugu</name>
    <dbReference type="NCBI Taxonomy" id="433684"/>
    <lineage>
        <taxon>Eukaryota</taxon>
        <taxon>Metazoa</taxon>
        <taxon>Chordata</taxon>
        <taxon>Craniata</taxon>
        <taxon>Vertebrata</taxon>
        <taxon>Euteleostomi</taxon>
        <taxon>Actinopterygii</taxon>
        <taxon>Neopterygii</taxon>
        <taxon>Teleostei</taxon>
        <taxon>Neoteleostei</taxon>
        <taxon>Acanthomorphata</taxon>
        <taxon>Eupercaria</taxon>
        <taxon>Tetraodontiformes</taxon>
        <taxon>Tetradontoidea</taxon>
        <taxon>Tetraodontidae</taxon>
        <taxon>Takifugu</taxon>
    </lineage>
</organism>
<evidence type="ECO:0000313" key="1">
    <source>
        <dbReference type="EMBL" id="TWW71326.1"/>
    </source>
</evidence>
<gene>
    <name evidence="1" type="ORF">D4764_17G0008090</name>
</gene>
<comment type="caution">
    <text evidence="1">The sequence shown here is derived from an EMBL/GenBank/DDBJ whole genome shotgun (WGS) entry which is preliminary data.</text>
</comment>
<dbReference type="AlphaFoldDB" id="A0A5C6NWD3"/>
<dbReference type="EMBL" id="RHFK02000009">
    <property type="protein sequence ID" value="TWW71326.1"/>
    <property type="molecule type" value="Genomic_DNA"/>
</dbReference>
<name>A0A5C6NWD3_9TELE</name>
<sequence>MPRGEESELDASAWNNGRCTGDLKKKRRENEQCLGQRGATAGFTMVLLTLRGRRCLQSCCLWTLSGQLLLWIICAVNAEEQSFNVEDEMLWGILQFDAPVRPECCSLPEPAQQTLAAANLTAP</sequence>
<protein>
    <submittedName>
        <fullName evidence="1">Uncharacterized protein</fullName>
    </submittedName>
</protein>
<proteinExistence type="predicted"/>
<dbReference type="Proteomes" id="UP000324091">
    <property type="component" value="Chromosome 17"/>
</dbReference>
<evidence type="ECO:0000313" key="2">
    <source>
        <dbReference type="Proteomes" id="UP000324091"/>
    </source>
</evidence>